<evidence type="ECO:0000256" key="3">
    <source>
        <dbReference type="ARBA" id="ARBA00022884"/>
    </source>
</evidence>
<dbReference type="SUPFAM" id="SSF48013">
    <property type="entry name" value="NusB-like"/>
    <property type="match status" value="1"/>
</dbReference>
<sequence length="209" mass="23861">MQPRRIARELALLSLSQMNNITQQLDSQQLTNLVLVAVRTLTSETQEALETAAAELKRGSDRLLSSETRSSEMRSAKAMVTDAIEHTQKAINRLGSAIEIPEVIQLSNQYEVREYAIEIIATINRRQLEIDQTLNQALQDWQLKRLPRIDQDILRIAVSEISFLEIPERVAINEAVELAKRYSDDEGHRFINGVLRRVTNYLNRKATLP</sequence>
<dbReference type="AlphaFoldDB" id="A0A6B3N5E1"/>
<evidence type="ECO:0000313" key="8">
    <source>
        <dbReference type="EMBL" id="NER26780.1"/>
    </source>
</evidence>
<dbReference type="InterPro" id="IPR011605">
    <property type="entry name" value="NusB_fam"/>
</dbReference>
<evidence type="ECO:0000256" key="4">
    <source>
        <dbReference type="ARBA" id="ARBA00023015"/>
    </source>
</evidence>
<proteinExistence type="inferred from homology"/>
<keyword evidence="4 6" id="KW-0805">Transcription regulation</keyword>
<name>A0A6B3N5E1_9CYAN</name>
<evidence type="ECO:0000259" key="7">
    <source>
        <dbReference type="Pfam" id="PF01029"/>
    </source>
</evidence>
<dbReference type="GO" id="GO:0031564">
    <property type="term" value="P:transcription antitermination"/>
    <property type="evidence" value="ECO:0007669"/>
    <property type="project" value="UniProtKB-KW"/>
</dbReference>
<comment type="similarity">
    <text evidence="1 6">Belongs to the NusB family.</text>
</comment>
<dbReference type="InterPro" id="IPR035926">
    <property type="entry name" value="NusB-like_sf"/>
</dbReference>
<dbReference type="Gene3D" id="1.10.940.10">
    <property type="entry name" value="NusB-like"/>
    <property type="match status" value="1"/>
</dbReference>
<keyword evidence="3 6" id="KW-0694">RNA-binding</keyword>
<keyword evidence="5 6" id="KW-0804">Transcription</keyword>
<evidence type="ECO:0000256" key="2">
    <source>
        <dbReference type="ARBA" id="ARBA00022814"/>
    </source>
</evidence>
<reference evidence="8" key="1">
    <citation type="submission" date="2019-11" db="EMBL/GenBank/DDBJ databases">
        <title>Genomic insights into an expanded diversity of filamentous marine cyanobacteria reveals the extraordinary biosynthetic potential of Moorea and Okeania.</title>
        <authorList>
            <person name="Ferreira Leao T."/>
            <person name="Wang M."/>
            <person name="Moss N."/>
            <person name="Da Silva R."/>
            <person name="Sanders J."/>
            <person name="Nurk S."/>
            <person name="Gurevich A."/>
            <person name="Humphrey G."/>
            <person name="Reher R."/>
            <person name="Zhu Q."/>
            <person name="Belda-Ferre P."/>
            <person name="Glukhov E."/>
            <person name="Rex R."/>
            <person name="Dorrestein P.C."/>
            <person name="Knight R."/>
            <person name="Pevzner P."/>
            <person name="Gerwick W.H."/>
            <person name="Gerwick L."/>
        </authorList>
    </citation>
    <scope>NUCLEOTIDE SEQUENCE</scope>
    <source>
        <strain evidence="8">SIO1C4</strain>
    </source>
</reference>
<dbReference type="Pfam" id="PF01029">
    <property type="entry name" value="NusB"/>
    <property type="match status" value="1"/>
</dbReference>
<evidence type="ECO:0000256" key="1">
    <source>
        <dbReference type="ARBA" id="ARBA00005952"/>
    </source>
</evidence>
<dbReference type="PANTHER" id="PTHR11078:SF3">
    <property type="entry name" value="ANTITERMINATION NUSB DOMAIN-CONTAINING PROTEIN"/>
    <property type="match status" value="1"/>
</dbReference>
<dbReference type="InterPro" id="IPR006027">
    <property type="entry name" value="NusB_RsmB_TIM44"/>
</dbReference>
<feature type="domain" description="NusB/RsmB/TIM44" evidence="7">
    <location>
        <begin position="104"/>
        <end position="199"/>
    </location>
</feature>
<evidence type="ECO:0000256" key="6">
    <source>
        <dbReference type="HAMAP-Rule" id="MF_00073"/>
    </source>
</evidence>
<dbReference type="HAMAP" id="MF_00073">
    <property type="entry name" value="NusB"/>
    <property type="match status" value="1"/>
</dbReference>
<evidence type="ECO:0000256" key="5">
    <source>
        <dbReference type="ARBA" id="ARBA00023163"/>
    </source>
</evidence>
<comment type="caution">
    <text evidence="8">The sequence shown here is derived from an EMBL/GenBank/DDBJ whole genome shotgun (WGS) entry which is preliminary data.</text>
</comment>
<comment type="function">
    <text evidence="6">Involved in transcription antitermination. Required for transcription of ribosomal RNA (rRNA) genes. Binds specifically to the boxA antiterminator sequence of the ribosomal RNA (rrn) operons.</text>
</comment>
<dbReference type="EMBL" id="JAAHFQ010000049">
    <property type="protein sequence ID" value="NER26780.1"/>
    <property type="molecule type" value="Genomic_DNA"/>
</dbReference>
<dbReference type="GO" id="GO:0003723">
    <property type="term" value="F:RNA binding"/>
    <property type="evidence" value="ECO:0007669"/>
    <property type="project" value="UniProtKB-UniRule"/>
</dbReference>
<protein>
    <recommendedName>
        <fullName evidence="6">Transcription antitermination protein NusB</fullName>
    </recommendedName>
    <alternativeName>
        <fullName evidence="6">Antitermination factor NusB</fullName>
    </alternativeName>
</protein>
<dbReference type="NCBIfam" id="TIGR01951">
    <property type="entry name" value="nusB"/>
    <property type="match status" value="1"/>
</dbReference>
<accession>A0A6B3N5E1</accession>
<gene>
    <name evidence="6 8" type="primary">nusB</name>
    <name evidence="8" type="ORF">F6J89_03910</name>
</gene>
<organism evidence="8">
    <name type="scientific">Symploca sp. SIO1C4</name>
    <dbReference type="NCBI Taxonomy" id="2607765"/>
    <lineage>
        <taxon>Bacteria</taxon>
        <taxon>Bacillati</taxon>
        <taxon>Cyanobacteriota</taxon>
        <taxon>Cyanophyceae</taxon>
        <taxon>Coleofasciculales</taxon>
        <taxon>Coleofasciculaceae</taxon>
        <taxon>Symploca</taxon>
    </lineage>
</organism>
<dbReference type="PANTHER" id="PTHR11078">
    <property type="entry name" value="N UTILIZATION SUBSTANCE PROTEIN B-RELATED"/>
    <property type="match status" value="1"/>
</dbReference>
<dbReference type="GO" id="GO:0005829">
    <property type="term" value="C:cytosol"/>
    <property type="evidence" value="ECO:0007669"/>
    <property type="project" value="TreeGrafter"/>
</dbReference>
<dbReference type="GO" id="GO:0006353">
    <property type="term" value="P:DNA-templated transcription termination"/>
    <property type="evidence" value="ECO:0007669"/>
    <property type="project" value="UniProtKB-UniRule"/>
</dbReference>
<keyword evidence="2 6" id="KW-0889">Transcription antitermination</keyword>